<name>X0W646_9ZZZZ</name>
<accession>X0W646</accession>
<feature type="non-terminal residue" evidence="1">
    <location>
        <position position="54"/>
    </location>
</feature>
<dbReference type="AlphaFoldDB" id="X0W646"/>
<evidence type="ECO:0008006" key="2">
    <source>
        <dbReference type="Google" id="ProtNLM"/>
    </source>
</evidence>
<gene>
    <name evidence="1" type="ORF">S01H1_55599</name>
</gene>
<sequence length="54" mass="6328">MIIYLKSGKDLRERLKPDVDYYTRRVETEDGKTIRHVLTDLGIDPALVAFIYTE</sequence>
<comment type="caution">
    <text evidence="1">The sequence shown here is derived from an EMBL/GenBank/DDBJ whole genome shotgun (WGS) entry which is preliminary data.</text>
</comment>
<protein>
    <recommendedName>
        <fullName evidence="2">Ubiquitin Mut7-C domain-containing protein</fullName>
    </recommendedName>
</protein>
<organism evidence="1">
    <name type="scientific">marine sediment metagenome</name>
    <dbReference type="NCBI Taxonomy" id="412755"/>
    <lineage>
        <taxon>unclassified sequences</taxon>
        <taxon>metagenomes</taxon>
        <taxon>ecological metagenomes</taxon>
    </lineage>
</organism>
<proteinExistence type="predicted"/>
<reference evidence="1" key="1">
    <citation type="journal article" date="2014" name="Front. Microbiol.">
        <title>High frequency of phylogenetically diverse reductive dehalogenase-homologous genes in deep subseafloor sedimentary metagenomes.</title>
        <authorList>
            <person name="Kawai M."/>
            <person name="Futagami T."/>
            <person name="Toyoda A."/>
            <person name="Takaki Y."/>
            <person name="Nishi S."/>
            <person name="Hori S."/>
            <person name="Arai W."/>
            <person name="Tsubouchi T."/>
            <person name="Morono Y."/>
            <person name="Uchiyama I."/>
            <person name="Ito T."/>
            <person name="Fujiyama A."/>
            <person name="Inagaki F."/>
            <person name="Takami H."/>
        </authorList>
    </citation>
    <scope>NUCLEOTIDE SEQUENCE</scope>
    <source>
        <strain evidence="1">Expedition CK06-06</strain>
    </source>
</reference>
<evidence type="ECO:0000313" key="1">
    <source>
        <dbReference type="EMBL" id="GAG26374.1"/>
    </source>
</evidence>
<dbReference type="EMBL" id="BARS01036152">
    <property type="protein sequence ID" value="GAG26374.1"/>
    <property type="molecule type" value="Genomic_DNA"/>
</dbReference>